<protein>
    <recommendedName>
        <fullName evidence="2">STAS domain-containing protein</fullName>
    </recommendedName>
</protein>
<dbReference type="PROSITE" id="PS50801">
    <property type="entry name" value="STAS"/>
    <property type="match status" value="1"/>
</dbReference>
<proteinExistence type="predicted"/>
<dbReference type="OrthoDB" id="9800154at2"/>
<evidence type="ECO:0000259" key="2">
    <source>
        <dbReference type="PROSITE" id="PS50801"/>
    </source>
</evidence>
<dbReference type="Pfam" id="PF01740">
    <property type="entry name" value="STAS"/>
    <property type="match status" value="1"/>
</dbReference>
<evidence type="ECO:0000313" key="3">
    <source>
        <dbReference type="EMBL" id="ARI75882.1"/>
    </source>
</evidence>
<gene>
    <name evidence="3" type="ORF">HM131_03140</name>
</gene>
<dbReference type="PANTHER" id="PTHR33745:SF3">
    <property type="entry name" value="RSBT CO-ANTAGONIST PROTEIN RSBRC"/>
    <property type="match status" value="1"/>
</dbReference>
<keyword evidence="4" id="KW-1185">Reference proteome</keyword>
<dbReference type="InterPro" id="IPR036513">
    <property type="entry name" value="STAS_dom_sf"/>
</dbReference>
<name>A0A1W5ZRH2_9BACI</name>
<dbReference type="Proteomes" id="UP000192527">
    <property type="component" value="Chromosome"/>
</dbReference>
<organism evidence="3 4">
    <name type="scientific">Halobacillus mangrovi</name>
    <dbReference type="NCBI Taxonomy" id="402384"/>
    <lineage>
        <taxon>Bacteria</taxon>
        <taxon>Bacillati</taxon>
        <taxon>Bacillota</taxon>
        <taxon>Bacilli</taxon>
        <taxon>Bacillales</taxon>
        <taxon>Bacillaceae</taxon>
        <taxon>Halobacillus</taxon>
    </lineage>
</organism>
<reference evidence="3 4" key="1">
    <citation type="submission" date="2017-04" db="EMBL/GenBank/DDBJ databases">
        <title>The whole genome sequencing and assembly of Halobacillus mangrovi strain.</title>
        <authorList>
            <person name="Lee S.-J."/>
            <person name="Park M.-K."/>
            <person name="Kim J.-Y."/>
            <person name="Lee Y.-J."/>
            <person name="Yi H."/>
            <person name="Bahn Y.-S."/>
            <person name="Kim J.F."/>
            <person name="Lee D.-W."/>
        </authorList>
    </citation>
    <scope>NUCLEOTIDE SEQUENCE [LARGE SCALE GENOMIC DNA]</scope>
    <source>
        <strain evidence="3 4">KTB 131</strain>
    </source>
</reference>
<dbReference type="AlphaFoldDB" id="A0A1W5ZRH2"/>
<dbReference type="PANTHER" id="PTHR33745">
    <property type="entry name" value="RSBT ANTAGONIST PROTEIN RSBS-RELATED"/>
    <property type="match status" value="1"/>
</dbReference>
<dbReference type="STRING" id="402384.HM131_03140"/>
<evidence type="ECO:0000313" key="4">
    <source>
        <dbReference type="Proteomes" id="UP000192527"/>
    </source>
</evidence>
<dbReference type="CDD" id="cd07041">
    <property type="entry name" value="STAS_RsbR_RsbS_like"/>
    <property type="match status" value="1"/>
</dbReference>
<accession>A0A1W5ZRH2</accession>
<dbReference type="RefSeq" id="WP_085027852.1">
    <property type="nucleotide sequence ID" value="NZ_CP020772.1"/>
</dbReference>
<keyword evidence="1" id="KW-0597">Phosphoprotein</keyword>
<dbReference type="KEGG" id="hmn:HM131_03140"/>
<dbReference type="InterPro" id="IPR051932">
    <property type="entry name" value="Bact_StressResp_Reg"/>
</dbReference>
<feature type="domain" description="STAS" evidence="2">
    <location>
        <begin position="156"/>
        <end position="267"/>
    </location>
</feature>
<dbReference type="InterPro" id="IPR002645">
    <property type="entry name" value="STAS_dom"/>
</dbReference>
<dbReference type="EMBL" id="CP020772">
    <property type="protein sequence ID" value="ARI75882.1"/>
    <property type="molecule type" value="Genomic_DNA"/>
</dbReference>
<sequence length="276" mass="31107">MSISYTYIGEKITESKEELALILTELEKKEESGELSVRLKEKRLELLNFISEGLLNKGTYRVESLEQWISETGEIGWEEGVSLQYLQTSINFVKNAIWYIFEEDRLNQSFSSATILYVIKTISPLFDTVTSKLSDVYIKHHQEDWEKAQEVVEELSVPVVPITKGIAVLPLIGEIDSDRAQLVMETSLQQSTELDLSHLFIDISGVPVIDTVVAHNIYQVVHALELVGVKTTMTGIRPEIARSVVGMGMKFTQISTKASLHQALDDIGLVKELNEY</sequence>
<dbReference type="SUPFAM" id="SSF52091">
    <property type="entry name" value="SpoIIaa-like"/>
    <property type="match status" value="1"/>
</dbReference>
<evidence type="ECO:0000256" key="1">
    <source>
        <dbReference type="ARBA" id="ARBA00022553"/>
    </source>
</evidence>
<dbReference type="Gene3D" id="3.30.750.24">
    <property type="entry name" value="STAS domain"/>
    <property type="match status" value="1"/>
</dbReference>